<name>A0ABU3P1T5_9FIRM</name>
<keyword evidence="2" id="KW-1185">Reference proteome</keyword>
<evidence type="ECO:0000313" key="1">
    <source>
        <dbReference type="EMBL" id="MDT8903007.1"/>
    </source>
</evidence>
<organism evidence="1 2">
    <name type="scientific">Anaeroselena agilis</name>
    <dbReference type="NCBI Taxonomy" id="3063788"/>
    <lineage>
        <taxon>Bacteria</taxon>
        <taxon>Bacillati</taxon>
        <taxon>Bacillota</taxon>
        <taxon>Negativicutes</taxon>
        <taxon>Acetonemataceae</taxon>
        <taxon>Anaeroselena</taxon>
    </lineage>
</organism>
<reference evidence="1 2" key="1">
    <citation type="submission" date="2023-07" db="EMBL/GenBank/DDBJ databases">
        <title>The novel representative of Negativicutes class, Anaeroselena agilis gen. nov. sp. nov.</title>
        <authorList>
            <person name="Prokofeva M.I."/>
            <person name="Elcheninov A.G."/>
            <person name="Klyukina A."/>
            <person name="Kublanov I.V."/>
            <person name="Frolov E.N."/>
            <person name="Podosokorskaya O.A."/>
        </authorList>
    </citation>
    <scope>NUCLEOTIDE SEQUENCE [LARGE SCALE GENOMIC DNA]</scope>
    <source>
        <strain evidence="1 2">4137-cl</strain>
    </source>
</reference>
<gene>
    <name evidence="1" type="ORF">Q4T40_17360</name>
</gene>
<dbReference type="Proteomes" id="UP001254848">
    <property type="component" value="Unassembled WGS sequence"/>
</dbReference>
<proteinExistence type="predicted"/>
<comment type="caution">
    <text evidence="1">The sequence shown here is derived from an EMBL/GenBank/DDBJ whole genome shotgun (WGS) entry which is preliminary data.</text>
</comment>
<sequence>MGEKYRVAIHHDNDCGYIEYDIETKKVTVVLADAVTRKTVEAFLHSEHLLREAQRTLRDFRERTAFPTESLAALKLALTGLWQQTGVYVDWSRPVPTS</sequence>
<protein>
    <submittedName>
        <fullName evidence="1">Uncharacterized protein</fullName>
    </submittedName>
</protein>
<accession>A0ABU3P1T5</accession>
<dbReference type="EMBL" id="JAUOZS010000001">
    <property type="protein sequence ID" value="MDT8903007.1"/>
    <property type="molecule type" value="Genomic_DNA"/>
</dbReference>
<dbReference type="RefSeq" id="WP_413781469.1">
    <property type="nucleotide sequence ID" value="NZ_JAUOZS010000001.1"/>
</dbReference>
<evidence type="ECO:0000313" key="2">
    <source>
        <dbReference type="Proteomes" id="UP001254848"/>
    </source>
</evidence>